<dbReference type="PANTHER" id="PTHR37826">
    <property type="entry name" value="FLOTILLIN BAND_7_5 DOMAIN PROTEIN"/>
    <property type="match status" value="1"/>
</dbReference>
<dbReference type="AlphaFoldDB" id="A0A7G9G7F4"/>
<name>A0A7G9G7F4_9FIRM</name>
<feature type="transmembrane region" description="Helical" evidence="2">
    <location>
        <begin position="346"/>
        <end position="368"/>
    </location>
</feature>
<dbReference type="PANTHER" id="PTHR37826:SF3">
    <property type="entry name" value="J DOMAIN-CONTAINING PROTEIN"/>
    <property type="match status" value="1"/>
</dbReference>
<dbReference type="Proteomes" id="UP000515823">
    <property type="component" value="Chromosome"/>
</dbReference>
<proteinExistence type="predicted"/>
<protein>
    <recommendedName>
        <fullName evidence="5">Replication restart DNA helicase PriA</fullName>
    </recommendedName>
</protein>
<dbReference type="RefSeq" id="WP_249304395.1">
    <property type="nucleotide sequence ID" value="NZ_CP060634.1"/>
</dbReference>
<accession>A0A7G9G7F4</accession>
<sequence>MVVTYKCPGCGAPMVFDPESQKLSCDHCQMAMTVKEYEDKYGAPSMREETEEEKNLHKAAGPVETEEEGSHVSMEDGPTMDVKKYHCSSCGAEVITDDTTAAAICSFCGSPALIEERMDGAKRPVEVLPFRITREQAVEKFKAWTKKGLFTPKSFTSQSTIDKITGIYVPYWLVDYDANVKLRAHCTRTRTTRSGDTEYIYTDHFNVTRDVDAKYERLPLDASAKMDDSTMDLLEPFNYQELKPFEMPYLSGYLAEVYSYTDKDMEGRGKHRIREYALKAARNTITGYSGVSVTEQKLRIDETKAEYVMLPVWMLNYRYNGKDYSFTLNGQSGKLVGALPICRGKIAGWMAGMTVGIFALLTVLGGLFG</sequence>
<keyword evidence="2" id="KW-1133">Transmembrane helix</keyword>
<feature type="region of interest" description="Disordered" evidence="1">
    <location>
        <begin position="43"/>
        <end position="76"/>
    </location>
</feature>
<keyword evidence="2" id="KW-0812">Transmembrane</keyword>
<dbReference type="Gene3D" id="2.20.28.30">
    <property type="entry name" value="RNA polymerase ii, chain L"/>
    <property type="match status" value="2"/>
</dbReference>
<organism evidence="3 4">
    <name type="scientific">Qiania dongpingensis</name>
    <dbReference type="NCBI Taxonomy" id="2763669"/>
    <lineage>
        <taxon>Bacteria</taxon>
        <taxon>Bacillati</taxon>
        <taxon>Bacillota</taxon>
        <taxon>Clostridia</taxon>
        <taxon>Lachnospirales</taxon>
        <taxon>Lachnospiraceae</taxon>
        <taxon>Qiania</taxon>
    </lineage>
</organism>
<gene>
    <name evidence="3" type="ORF">H9Q78_06370</name>
</gene>
<evidence type="ECO:0000256" key="1">
    <source>
        <dbReference type="SAM" id="MobiDB-lite"/>
    </source>
</evidence>
<dbReference type="KEGG" id="qdo:H9Q78_06370"/>
<dbReference type="EMBL" id="CP060634">
    <property type="protein sequence ID" value="QNM06736.1"/>
    <property type="molecule type" value="Genomic_DNA"/>
</dbReference>
<evidence type="ECO:0000313" key="3">
    <source>
        <dbReference type="EMBL" id="QNM06736.1"/>
    </source>
</evidence>
<keyword evidence="4" id="KW-1185">Reference proteome</keyword>
<evidence type="ECO:0000313" key="4">
    <source>
        <dbReference type="Proteomes" id="UP000515823"/>
    </source>
</evidence>
<keyword evidence="2" id="KW-0472">Membrane</keyword>
<evidence type="ECO:0008006" key="5">
    <source>
        <dbReference type="Google" id="ProtNLM"/>
    </source>
</evidence>
<reference evidence="3 4" key="1">
    <citation type="submission" date="2020-08" db="EMBL/GenBank/DDBJ databases">
        <authorList>
            <person name="Liu C."/>
            <person name="Sun Q."/>
        </authorList>
    </citation>
    <scope>NUCLEOTIDE SEQUENCE [LARGE SCALE GENOMIC DNA]</scope>
    <source>
        <strain evidence="3 4">NSJ-38</strain>
    </source>
</reference>
<evidence type="ECO:0000256" key="2">
    <source>
        <dbReference type="SAM" id="Phobius"/>
    </source>
</evidence>